<keyword evidence="3" id="KW-1185">Reference proteome</keyword>
<evidence type="ECO:0000313" key="3">
    <source>
        <dbReference type="Proteomes" id="UP000028995"/>
    </source>
</evidence>
<dbReference type="EMBL" id="JGYU01000005">
    <property type="protein sequence ID" value="KFI57337.1"/>
    <property type="molecule type" value="Genomic_DNA"/>
</dbReference>
<protein>
    <submittedName>
        <fullName evidence="2">Phosphoribosylglycinamide synthetase</fullName>
    </submittedName>
</protein>
<evidence type="ECO:0000256" key="1">
    <source>
        <dbReference type="SAM" id="MobiDB-lite"/>
    </source>
</evidence>
<dbReference type="Proteomes" id="UP000028995">
    <property type="component" value="Unassembled WGS sequence"/>
</dbReference>
<organism evidence="2 3">
    <name type="scientific">Bifidobacterium choerinum</name>
    <dbReference type="NCBI Taxonomy" id="35760"/>
    <lineage>
        <taxon>Bacteria</taxon>
        <taxon>Bacillati</taxon>
        <taxon>Actinomycetota</taxon>
        <taxon>Actinomycetes</taxon>
        <taxon>Bifidobacteriales</taxon>
        <taxon>Bifidobacteriaceae</taxon>
        <taxon>Bifidobacterium</taxon>
    </lineage>
</organism>
<comment type="caution">
    <text evidence="2">The sequence shown here is derived from an EMBL/GenBank/DDBJ whole genome shotgun (WGS) entry which is preliminary data.</text>
</comment>
<dbReference type="AlphaFoldDB" id="A0A087AEY7"/>
<sequence>MSVRNDGVNDGADDVRNDDGTMTSADAARNGVAKNDAPANAGVADNGSTARDDAATVTFDDAHVLANPWGVDLTDRRNLLKVASERLSLVRYVFLVQIEDGIASAAQRASLEYADAVLIGWPETDAADVVDVDDERYREVVEQIVLMEDYIDRFRTMERDNDIDGMTDTLIRITERVAHVRRAFQPSFLLPTFAEIRRVVQDEWNEDMGKIDPDGDAADDRAQELTLQQEIDRVAADSAAAGAEEKR</sequence>
<dbReference type="STRING" id="35760.BCHO_0755"/>
<dbReference type="eggNOG" id="ENOG5030P9F">
    <property type="taxonomic scope" value="Bacteria"/>
</dbReference>
<proteinExistence type="predicted"/>
<accession>A0A087AEY7</accession>
<reference evidence="2 3" key="1">
    <citation type="submission" date="2014-03" db="EMBL/GenBank/DDBJ databases">
        <title>Genomics of Bifidobacteria.</title>
        <authorList>
            <person name="Ventura M."/>
            <person name="Milani C."/>
            <person name="Lugli G.A."/>
        </authorList>
    </citation>
    <scope>NUCLEOTIDE SEQUENCE [LARGE SCALE GENOMIC DNA]</scope>
    <source>
        <strain evidence="2 3">LMG 10510</strain>
    </source>
</reference>
<feature type="region of interest" description="Disordered" evidence="1">
    <location>
        <begin position="1"/>
        <end position="49"/>
    </location>
</feature>
<name>A0A087AEY7_9BIFI</name>
<evidence type="ECO:0000313" key="2">
    <source>
        <dbReference type="EMBL" id="KFI57337.1"/>
    </source>
</evidence>
<gene>
    <name evidence="2" type="ORF">BCHO_0755</name>
</gene>